<comment type="caution">
    <text evidence="2">The sequence shown here is derived from an EMBL/GenBank/DDBJ whole genome shotgun (WGS) entry which is preliminary data.</text>
</comment>
<evidence type="ECO:0000313" key="3">
    <source>
        <dbReference type="Proteomes" id="UP001159405"/>
    </source>
</evidence>
<name>A0ABN8QLY7_9CNID</name>
<evidence type="ECO:0000256" key="1">
    <source>
        <dbReference type="SAM" id="MobiDB-lite"/>
    </source>
</evidence>
<sequence>MCYVQEPTFDMDNSVPPKKEKKSRKAKNKTGEEVVQSVLKTSEPQMIENAEPLTKEWTAPHYTTDDKFRLQKYLDPEPQMIVNEQLPSYEEMQQACRDLFNGPSSMETQPDLDPVHIMEEGVAVLPDGRQVEWWPIEGEFDVPNLDEVSLQEYLLDASKPLHTNFVLPEKGLAILRMNTPGTGGLSDDETGASDGNDTKYVYCVNNFGHSLFNQMNVSFNGVLMTEQSNAYHQKAYLETLQNFNRQEGETTLAAQGWVNELNVLEELTPTNAGNNDKPNPNNWSGKTGLKALTSRLLGKAYHTFIIKPHIAVFKTGKCLVPNVQIDLELYLNDSNMFLFGTPDTTTSVNKKIPTLGDNDLSVTLWMKKVTLNASVYSRLQKERSLSKTKKVRYPVVRSEIRTYSFDGNSTRWSQDNVFLNKVPIKVIIGLMNSTNYNGSLKHYPYAYEKFGVTRVRQRIDGEEYPYRALELTGNSKAEDLVGYDRFLTASGAYKHHRVPMLLPSDWGQGNNCTLFMFNNAPGDLDDPSYRNPKLKGNVSYEIDFRANVGHNVTVVIWSEYENVYEIDQWGGILYSINS</sequence>
<proteinExistence type="predicted"/>
<reference evidence="2 3" key="1">
    <citation type="submission" date="2022-05" db="EMBL/GenBank/DDBJ databases">
        <authorList>
            <consortium name="Genoscope - CEA"/>
            <person name="William W."/>
        </authorList>
    </citation>
    <scope>NUCLEOTIDE SEQUENCE [LARGE SCALE GENOMIC DNA]</scope>
</reference>
<feature type="region of interest" description="Disordered" evidence="1">
    <location>
        <begin position="1"/>
        <end position="34"/>
    </location>
</feature>
<evidence type="ECO:0000313" key="2">
    <source>
        <dbReference type="EMBL" id="CAH3167028.1"/>
    </source>
</evidence>
<accession>A0ABN8QLY7</accession>
<gene>
    <name evidence="2" type="ORF">PLOB_00007997</name>
</gene>
<keyword evidence="3" id="KW-1185">Reference proteome</keyword>
<dbReference type="EMBL" id="CALNXK010000139">
    <property type="protein sequence ID" value="CAH3167028.1"/>
    <property type="molecule type" value="Genomic_DNA"/>
</dbReference>
<organism evidence="2 3">
    <name type="scientific">Porites lobata</name>
    <dbReference type="NCBI Taxonomy" id="104759"/>
    <lineage>
        <taxon>Eukaryota</taxon>
        <taxon>Metazoa</taxon>
        <taxon>Cnidaria</taxon>
        <taxon>Anthozoa</taxon>
        <taxon>Hexacorallia</taxon>
        <taxon>Scleractinia</taxon>
        <taxon>Fungiina</taxon>
        <taxon>Poritidae</taxon>
        <taxon>Porites</taxon>
    </lineage>
</organism>
<dbReference type="Proteomes" id="UP001159405">
    <property type="component" value="Unassembled WGS sequence"/>
</dbReference>
<protein>
    <submittedName>
        <fullName evidence="2">Uncharacterized protein</fullName>
    </submittedName>
</protein>
<feature type="compositionally biased region" description="Basic residues" evidence="1">
    <location>
        <begin position="19"/>
        <end position="28"/>
    </location>
</feature>